<proteinExistence type="predicted"/>
<organism evidence="2 3">
    <name type="scientific">Steinernema glaseri</name>
    <dbReference type="NCBI Taxonomy" id="37863"/>
    <lineage>
        <taxon>Eukaryota</taxon>
        <taxon>Metazoa</taxon>
        <taxon>Ecdysozoa</taxon>
        <taxon>Nematoda</taxon>
        <taxon>Chromadorea</taxon>
        <taxon>Rhabditida</taxon>
        <taxon>Tylenchina</taxon>
        <taxon>Panagrolaimomorpha</taxon>
        <taxon>Strongyloidoidea</taxon>
        <taxon>Steinernematidae</taxon>
        <taxon>Steinernema</taxon>
    </lineage>
</organism>
<dbReference type="AlphaFoldDB" id="A0A1I7ZR17"/>
<feature type="region of interest" description="Disordered" evidence="1">
    <location>
        <begin position="38"/>
        <end position="58"/>
    </location>
</feature>
<keyword evidence="2" id="KW-1185">Reference proteome</keyword>
<reference evidence="3" key="1">
    <citation type="submission" date="2016-11" db="UniProtKB">
        <authorList>
            <consortium name="WormBaseParasite"/>
        </authorList>
    </citation>
    <scope>IDENTIFICATION</scope>
</reference>
<dbReference type="Proteomes" id="UP000095287">
    <property type="component" value="Unplaced"/>
</dbReference>
<name>A0A1I7ZR17_9BILA</name>
<evidence type="ECO:0000313" key="3">
    <source>
        <dbReference type="WBParaSite" id="L893_g28934.t1"/>
    </source>
</evidence>
<evidence type="ECO:0000313" key="2">
    <source>
        <dbReference type="Proteomes" id="UP000095287"/>
    </source>
</evidence>
<accession>A0A1I7ZR17</accession>
<dbReference type="WBParaSite" id="L893_g28934.t1">
    <property type="protein sequence ID" value="L893_g28934.t1"/>
    <property type="gene ID" value="L893_g28934"/>
</dbReference>
<evidence type="ECO:0000256" key="1">
    <source>
        <dbReference type="SAM" id="MobiDB-lite"/>
    </source>
</evidence>
<protein>
    <submittedName>
        <fullName evidence="3">Uncharacterized protein</fullName>
    </submittedName>
</protein>
<sequence length="113" mass="12807">MNQTAKRALTESTRHICSLQKTDSRNCKVRLQQSERFKLKPSNKAKAKPPSPDCPRCSRCNRKPLITAPPAGATMEKTVARRDNRIIHAASLKYSAEQISFRMTMRLVTKPEP</sequence>